<reference evidence="1" key="1">
    <citation type="submission" date="2019-08" db="EMBL/GenBank/DDBJ databases">
        <authorList>
            <person name="Kucharzyk K."/>
            <person name="Murdoch R.W."/>
            <person name="Higgins S."/>
            <person name="Loffler F."/>
        </authorList>
    </citation>
    <scope>NUCLEOTIDE SEQUENCE</scope>
</reference>
<proteinExistence type="predicted"/>
<accession>A0A644W5I6</accession>
<dbReference type="EMBL" id="VSSQ01000627">
    <property type="protein sequence ID" value="MPL98766.1"/>
    <property type="molecule type" value="Genomic_DNA"/>
</dbReference>
<organism evidence="1">
    <name type="scientific">bioreactor metagenome</name>
    <dbReference type="NCBI Taxonomy" id="1076179"/>
    <lineage>
        <taxon>unclassified sequences</taxon>
        <taxon>metagenomes</taxon>
        <taxon>ecological metagenomes</taxon>
    </lineage>
</organism>
<comment type="caution">
    <text evidence="1">The sequence shown here is derived from an EMBL/GenBank/DDBJ whole genome shotgun (WGS) entry which is preliminary data.</text>
</comment>
<sequence>MNMSKLKIKIYTRSMNDALYKRSMFFMDLPYEKVRLLNTTADGYLYQMIRDEEADIIINIDEDAFVYDLEHLKSLLEHVVKNGYVNCGMPDGGMVDIRKFNPLVTNPFFNILNVREIRKKFSEEAIATYPLHQDTYMDQYPKHILKGTYQFINNEPYCRFFVWLSQEFKTLYLNAETHPDGESTILYNHKQEPFLIHTWYSRFFNTDRFHTNRINAVVKECGKLSHRLYKPSLKELFSSFMKLNYHETIKSIVKMKKKLIPKN</sequence>
<dbReference type="AlphaFoldDB" id="A0A644W5I6"/>
<protein>
    <submittedName>
        <fullName evidence="1">Uncharacterized protein</fullName>
    </submittedName>
</protein>
<gene>
    <name evidence="1" type="ORF">SDC9_44975</name>
</gene>
<evidence type="ECO:0000313" key="1">
    <source>
        <dbReference type="EMBL" id="MPL98766.1"/>
    </source>
</evidence>
<name>A0A644W5I6_9ZZZZ</name>